<keyword evidence="4" id="KW-1185">Reference proteome</keyword>
<dbReference type="SUPFAM" id="SSF55874">
    <property type="entry name" value="ATPase domain of HSP90 chaperone/DNA topoisomerase II/histidine kinase"/>
    <property type="match status" value="1"/>
</dbReference>
<name>A0A9W6ZPF8_9STRA</name>
<gene>
    <name evidence="3" type="ORF">TrLO_g6391</name>
</gene>
<dbReference type="InterPro" id="IPR020575">
    <property type="entry name" value="Hsp90_N"/>
</dbReference>
<evidence type="ECO:0000313" key="4">
    <source>
        <dbReference type="Proteomes" id="UP001165122"/>
    </source>
</evidence>
<feature type="region of interest" description="Disordered" evidence="1">
    <location>
        <begin position="195"/>
        <end position="221"/>
    </location>
</feature>
<feature type="domain" description="Non-canonical E2 ubiquitin-conjugating enzyme C-terminal" evidence="2">
    <location>
        <begin position="226"/>
        <end position="683"/>
    </location>
</feature>
<dbReference type="InterPro" id="IPR057668">
    <property type="entry name" value="E2_Ub-conjug_enz_C"/>
</dbReference>
<dbReference type="PANTHER" id="PTHR31560:SF0">
    <property type="entry name" value="UPF0652 PROTEIN C22H10.08"/>
    <property type="match status" value="1"/>
</dbReference>
<reference evidence="4" key="1">
    <citation type="journal article" date="2023" name="Commun. Biol.">
        <title>Genome analysis of Parmales, the sister group of diatoms, reveals the evolutionary specialization of diatoms from phago-mixotrophs to photoautotrophs.</title>
        <authorList>
            <person name="Ban H."/>
            <person name="Sato S."/>
            <person name="Yoshikawa S."/>
            <person name="Yamada K."/>
            <person name="Nakamura Y."/>
            <person name="Ichinomiya M."/>
            <person name="Sato N."/>
            <person name="Blanc-Mathieu R."/>
            <person name="Endo H."/>
            <person name="Kuwata A."/>
            <person name="Ogata H."/>
        </authorList>
    </citation>
    <scope>NUCLEOTIDE SEQUENCE [LARGE SCALE GENOMIC DNA]</scope>
    <source>
        <strain evidence="4">NIES 3700</strain>
    </source>
</reference>
<dbReference type="OrthoDB" id="406045at2759"/>
<organism evidence="3 4">
    <name type="scientific">Triparma laevis f. longispina</name>
    <dbReference type="NCBI Taxonomy" id="1714387"/>
    <lineage>
        <taxon>Eukaryota</taxon>
        <taxon>Sar</taxon>
        <taxon>Stramenopiles</taxon>
        <taxon>Ochrophyta</taxon>
        <taxon>Bolidophyceae</taxon>
        <taxon>Parmales</taxon>
        <taxon>Triparmaceae</taxon>
        <taxon>Triparma</taxon>
    </lineage>
</organism>
<dbReference type="InterPro" id="IPR036890">
    <property type="entry name" value="HATPase_C_sf"/>
</dbReference>
<sequence>MSNPAQAFDYPLPSHLLVPSSPTFPQMFTHLLSNSITSLDSLYFTIGSRKFKSSRETVFINLSPTNVLTVFDFGAGLTRPDIVNSLCSLNEEGRVGGFWSCCSSSTKVTVQSKSLYDEFYTFTYTQGSSQVQISEGCSAEFEKLITIKGCGCKVEMELEGTQESDWMEGVKESIKEVMEKNKYSVAFGFEDLPSFEEEEEDSDNEVDESDLKGDPGSLHKSSVLSRSKFIPLRLSLAERKMLRLVESAMKCSEYTTNVDSGKFKNAAKRTHKMLQGITGVLHGLVMSCNYEAGQKLAEEKDFAHYENYFQSQFEIARRHKVMNPEKMRAEYGKLVYLMADAMKPEVADSLGFDVKGDLMTVYKFLEEKGETDLLEDKYIEVATEEILADKGKSRAEIQQQIKRKEKAVKYIKEKYSNHNLDSEEIHLCLYSICDNNSFLNSNRLPVDKMITYLREYFSPTAIKTGYSLAIISGEDGARLSHSHERQYYFALQSLTLWRDILDDMFRLWALAEDDLLSSTIQYSLKDTGQGQQRVQQSPKTYRAMQALLQRVQSSVDTWIGSSMIHLGDHNVPNALNFIDKYTQVPRILGPIVVCLENLEKMVDADDNLEAFIDKSFGGLETLKRDILYDFFKSAFDGSGATNFYDAGSCIDGRLTSAWNWCQSLPEKEFYCIFKLTGFTGFDGDFR</sequence>
<dbReference type="EMBL" id="BRXW01000432">
    <property type="protein sequence ID" value="GMH54189.1"/>
    <property type="molecule type" value="Genomic_DNA"/>
</dbReference>
<accession>A0A9W6ZPF8</accession>
<comment type="caution">
    <text evidence="3">The sequence shown here is derived from an EMBL/GenBank/DDBJ whole genome shotgun (WGS) entry which is preliminary data.</text>
</comment>
<evidence type="ECO:0000259" key="2">
    <source>
        <dbReference type="Pfam" id="PF09418"/>
    </source>
</evidence>
<dbReference type="Proteomes" id="UP001165122">
    <property type="component" value="Unassembled WGS sequence"/>
</dbReference>
<dbReference type="PRINTS" id="PR00775">
    <property type="entry name" value="HEATSHOCK90"/>
</dbReference>
<protein>
    <recommendedName>
        <fullName evidence="2">Non-canonical E2 ubiquitin-conjugating enzyme C-terminal domain-containing protein</fullName>
    </recommendedName>
</protein>
<dbReference type="AlphaFoldDB" id="A0A9W6ZPF8"/>
<dbReference type="Gene3D" id="3.30.565.10">
    <property type="entry name" value="Histidine kinase-like ATPase, C-terminal domain"/>
    <property type="match status" value="1"/>
</dbReference>
<dbReference type="Pfam" id="PF09418">
    <property type="entry name" value="DUF2009"/>
    <property type="match status" value="1"/>
</dbReference>
<dbReference type="InterPro" id="IPR018553">
    <property type="entry name" value="E2_Ub-conjug_enz"/>
</dbReference>
<dbReference type="PANTHER" id="PTHR31560">
    <property type="entry name" value="UPF0652 PROTEIN C16A11.03C-RELATED"/>
    <property type="match status" value="1"/>
</dbReference>
<feature type="compositionally biased region" description="Acidic residues" evidence="1">
    <location>
        <begin position="195"/>
        <end position="208"/>
    </location>
</feature>
<evidence type="ECO:0000256" key="1">
    <source>
        <dbReference type="SAM" id="MobiDB-lite"/>
    </source>
</evidence>
<evidence type="ECO:0000313" key="3">
    <source>
        <dbReference type="EMBL" id="GMH54189.1"/>
    </source>
</evidence>
<proteinExistence type="predicted"/>